<gene>
    <name evidence="1" type="ORF">GX618_03810</name>
</gene>
<protein>
    <submittedName>
        <fullName evidence="1">Uncharacterized protein</fullName>
    </submittedName>
</protein>
<sequence>VPEFNVSIPLEEGMRRVIAAMDENGKIPDSDRIGWEDEIIAAQRSVWKKKL</sequence>
<dbReference type="EMBL" id="JAAZAL010000139">
    <property type="protein sequence ID" value="NLE31367.1"/>
    <property type="molecule type" value="Genomic_DNA"/>
</dbReference>
<name>A0A847EU75_9BACT</name>
<evidence type="ECO:0000313" key="1">
    <source>
        <dbReference type="EMBL" id="NLE31367.1"/>
    </source>
</evidence>
<dbReference type="Proteomes" id="UP000554004">
    <property type="component" value="Unassembled WGS sequence"/>
</dbReference>
<dbReference type="AlphaFoldDB" id="A0A847EU75"/>
<organism evidence="1 2">
    <name type="scientific">Candidatus Dojkabacteria bacterium</name>
    <dbReference type="NCBI Taxonomy" id="2099670"/>
    <lineage>
        <taxon>Bacteria</taxon>
        <taxon>Candidatus Dojkabacteria</taxon>
    </lineage>
</organism>
<evidence type="ECO:0000313" key="2">
    <source>
        <dbReference type="Proteomes" id="UP000554004"/>
    </source>
</evidence>
<feature type="non-terminal residue" evidence="1">
    <location>
        <position position="1"/>
    </location>
</feature>
<accession>A0A847EU75</accession>
<reference evidence="1 2" key="1">
    <citation type="journal article" date="2020" name="Biotechnol. Biofuels">
        <title>New insights from the biogas microbiome by comprehensive genome-resolved metagenomics of nearly 1600 species originating from multiple anaerobic digesters.</title>
        <authorList>
            <person name="Campanaro S."/>
            <person name="Treu L."/>
            <person name="Rodriguez-R L.M."/>
            <person name="Kovalovszki A."/>
            <person name="Ziels R.M."/>
            <person name="Maus I."/>
            <person name="Zhu X."/>
            <person name="Kougias P.G."/>
            <person name="Basile A."/>
            <person name="Luo G."/>
            <person name="Schluter A."/>
            <person name="Konstantinidis K.T."/>
            <person name="Angelidaki I."/>
        </authorList>
    </citation>
    <scope>NUCLEOTIDE SEQUENCE [LARGE SCALE GENOMIC DNA]</scope>
    <source>
        <strain evidence="1">AS06rmzACSIP_421</strain>
    </source>
</reference>
<proteinExistence type="predicted"/>
<comment type="caution">
    <text evidence="1">The sequence shown here is derived from an EMBL/GenBank/DDBJ whole genome shotgun (WGS) entry which is preliminary data.</text>
</comment>